<protein>
    <submittedName>
        <fullName evidence="2">Uncharacterized protein</fullName>
    </submittedName>
</protein>
<feature type="region of interest" description="Disordered" evidence="1">
    <location>
        <begin position="128"/>
        <end position="152"/>
    </location>
</feature>
<feature type="compositionally biased region" description="Polar residues" evidence="1">
    <location>
        <begin position="338"/>
        <end position="355"/>
    </location>
</feature>
<dbReference type="AlphaFoldDB" id="A0A854QAV0"/>
<feature type="region of interest" description="Disordered" evidence="1">
    <location>
        <begin position="27"/>
        <end position="56"/>
    </location>
</feature>
<gene>
    <name evidence="2" type="ORF">C361_04379</name>
</gene>
<evidence type="ECO:0000313" key="2">
    <source>
        <dbReference type="EMBL" id="OXG18257.1"/>
    </source>
</evidence>
<feature type="compositionally biased region" description="Basic residues" evidence="1">
    <location>
        <begin position="37"/>
        <end position="52"/>
    </location>
</feature>
<feature type="compositionally biased region" description="Basic and acidic residues" evidence="1">
    <location>
        <begin position="128"/>
        <end position="137"/>
    </location>
</feature>
<dbReference type="Proteomes" id="UP000199727">
    <property type="component" value="Unassembled WGS sequence"/>
</dbReference>
<name>A0A854QAV0_CRYNE</name>
<feature type="compositionally biased region" description="Low complexity" evidence="1">
    <location>
        <begin position="215"/>
        <end position="227"/>
    </location>
</feature>
<comment type="caution">
    <text evidence="2">The sequence shown here is derived from an EMBL/GenBank/DDBJ whole genome shotgun (WGS) entry which is preliminary data.</text>
</comment>
<evidence type="ECO:0000313" key="3">
    <source>
        <dbReference type="Proteomes" id="UP000199727"/>
    </source>
</evidence>
<accession>A0A854QAV0</accession>
<evidence type="ECO:0000256" key="1">
    <source>
        <dbReference type="SAM" id="MobiDB-lite"/>
    </source>
</evidence>
<reference evidence="2 3" key="1">
    <citation type="submission" date="2017-06" db="EMBL/GenBank/DDBJ databases">
        <title>Global population genomics of the pathogenic fungus Cryptococcus neoformans var. grubii.</title>
        <authorList>
            <person name="Cuomo C."/>
            <person name="Litvintseva A."/>
            <person name="Chen Y."/>
            <person name="Young S."/>
            <person name="Zeng Q."/>
            <person name="Chapman S."/>
            <person name="Gujja S."/>
            <person name="Saif S."/>
            <person name="Birren B."/>
        </authorList>
    </citation>
    <scope>NUCLEOTIDE SEQUENCE [LARGE SCALE GENOMIC DNA]</scope>
    <source>
        <strain evidence="2 3">Tu259-1</strain>
    </source>
</reference>
<sequence length="355" mass="39215">MLGQKRLLDVDPDDLISFHTAISLSTGRGQTETVVRAQKRPRQHTPSPRRHTPSPQLAVNLTQSFRSPPAFLSESNMRTACGASTPLDLTDCPRQTRKEWNSGLFSSSPYSSHWSSNSASPLVDIHHSTPTKRRDQRLSFVPSSDGKPSIYQHPNATIRSERQENNEIILGITSYPSPRYTHTSHFPKPTTANGFHHIISGLNHLRIRDQYTAQSSESLSRSTSSRSAMTLQTPPSGSSKRSFAIYGDNSERNQCLSLTSPAGVPRPKQSNFPLPLTNAEESPLSLRQCRNRIPERILALGKPMADSDSDSGSEIDVVMQEPTMILGAYGKIYDNSKQHPSTDQGNTASIRKISS</sequence>
<feature type="region of interest" description="Disordered" evidence="1">
    <location>
        <begin position="213"/>
        <end position="244"/>
    </location>
</feature>
<dbReference type="OrthoDB" id="2573660at2759"/>
<organism evidence="2 3">
    <name type="scientific">Cryptococcus neoformans Tu259-1</name>
    <dbReference type="NCBI Taxonomy" id="1230072"/>
    <lineage>
        <taxon>Eukaryota</taxon>
        <taxon>Fungi</taxon>
        <taxon>Dikarya</taxon>
        <taxon>Basidiomycota</taxon>
        <taxon>Agaricomycotina</taxon>
        <taxon>Tremellomycetes</taxon>
        <taxon>Tremellales</taxon>
        <taxon>Cryptococcaceae</taxon>
        <taxon>Cryptococcus</taxon>
        <taxon>Cryptococcus neoformans species complex</taxon>
    </lineage>
</organism>
<proteinExistence type="predicted"/>
<feature type="region of interest" description="Disordered" evidence="1">
    <location>
        <begin position="334"/>
        <end position="355"/>
    </location>
</feature>
<dbReference type="EMBL" id="AMKT01000056">
    <property type="protein sequence ID" value="OXG18257.1"/>
    <property type="molecule type" value="Genomic_DNA"/>
</dbReference>
<feature type="compositionally biased region" description="Polar residues" evidence="1">
    <location>
        <begin position="228"/>
        <end position="241"/>
    </location>
</feature>